<sequence>MKITAFVALISLISQGALTVAAPQQSVERSLERRNRWECRCTSNGGMHDVQDTEDTCALRGIKGTWFKQNKMCYLDTAEQVRNFQSRCNYRSACRFV</sequence>
<feature type="signal peptide" evidence="1">
    <location>
        <begin position="1"/>
        <end position="19"/>
    </location>
</feature>
<protein>
    <submittedName>
        <fullName evidence="2">Uncharacterized protein</fullName>
    </submittedName>
</protein>
<keyword evidence="3" id="KW-1185">Reference proteome</keyword>
<dbReference type="EMBL" id="JAHLJV010000160">
    <property type="protein sequence ID" value="KAK1566119.1"/>
    <property type="molecule type" value="Genomic_DNA"/>
</dbReference>
<reference evidence="2" key="1">
    <citation type="submission" date="2021-06" db="EMBL/GenBank/DDBJ databases">
        <title>Comparative genomics, transcriptomics and evolutionary studies reveal genomic signatures of adaptation to plant cell wall in hemibiotrophic fungi.</title>
        <authorList>
            <consortium name="DOE Joint Genome Institute"/>
            <person name="Baroncelli R."/>
            <person name="Diaz J.F."/>
            <person name="Benocci T."/>
            <person name="Peng M."/>
            <person name="Battaglia E."/>
            <person name="Haridas S."/>
            <person name="Andreopoulos W."/>
            <person name="Labutti K."/>
            <person name="Pangilinan J."/>
            <person name="Floch G.L."/>
            <person name="Makela M.R."/>
            <person name="Henrissat B."/>
            <person name="Grigoriev I.V."/>
            <person name="Crouch J.A."/>
            <person name="De Vries R.P."/>
            <person name="Sukno S.A."/>
            <person name="Thon M.R."/>
        </authorList>
    </citation>
    <scope>NUCLEOTIDE SEQUENCE</scope>
    <source>
        <strain evidence="2">CBS 125086</strain>
    </source>
</reference>
<name>A0AAD8UXS9_9PEZI</name>
<proteinExistence type="predicted"/>
<keyword evidence="1" id="KW-0732">Signal</keyword>
<evidence type="ECO:0000313" key="3">
    <source>
        <dbReference type="Proteomes" id="UP001230504"/>
    </source>
</evidence>
<accession>A0AAD8UXS9</accession>
<organism evidence="2 3">
    <name type="scientific">Colletotrichum navitas</name>
    <dbReference type="NCBI Taxonomy" id="681940"/>
    <lineage>
        <taxon>Eukaryota</taxon>
        <taxon>Fungi</taxon>
        <taxon>Dikarya</taxon>
        <taxon>Ascomycota</taxon>
        <taxon>Pezizomycotina</taxon>
        <taxon>Sordariomycetes</taxon>
        <taxon>Hypocreomycetidae</taxon>
        <taxon>Glomerellales</taxon>
        <taxon>Glomerellaceae</taxon>
        <taxon>Colletotrichum</taxon>
        <taxon>Colletotrichum graminicola species complex</taxon>
    </lineage>
</organism>
<dbReference type="Proteomes" id="UP001230504">
    <property type="component" value="Unassembled WGS sequence"/>
</dbReference>
<dbReference type="GeneID" id="85443626"/>
<comment type="caution">
    <text evidence="2">The sequence shown here is derived from an EMBL/GenBank/DDBJ whole genome shotgun (WGS) entry which is preliminary data.</text>
</comment>
<feature type="chain" id="PRO_5042077146" evidence="1">
    <location>
        <begin position="20"/>
        <end position="97"/>
    </location>
</feature>
<evidence type="ECO:0000256" key="1">
    <source>
        <dbReference type="SAM" id="SignalP"/>
    </source>
</evidence>
<dbReference type="AlphaFoldDB" id="A0AAD8UXS9"/>
<gene>
    <name evidence="2" type="ORF">LY79DRAFT_572659</name>
</gene>
<dbReference type="RefSeq" id="XP_060407339.1">
    <property type="nucleotide sequence ID" value="XM_060559386.1"/>
</dbReference>
<evidence type="ECO:0000313" key="2">
    <source>
        <dbReference type="EMBL" id="KAK1566119.1"/>
    </source>
</evidence>